<evidence type="ECO:0000256" key="1">
    <source>
        <dbReference type="SAM" id="MobiDB-lite"/>
    </source>
</evidence>
<gene>
    <name evidence="2" type="ORF">M5K25_016344</name>
</gene>
<accession>A0ABD0UJW5</accession>
<organism evidence="2 3">
    <name type="scientific">Dendrobium thyrsiflorum</name>
    <name type="common">Pinecone-like raceme dendrobium</name>
    <name type="synonym">Orchid</name>
    <dbReference type="NCBI Taxonomy" id="117978"/>
    <lineage>
        <taxon>Eukaryota</taxon>
        <taxon>Viridiplantae</taxon>
        <taxon>Streptophyta</taxon>
        <taxon>Embryophyta</taxon>
        <taxon>Tracheophyta</taxon>
        <taxon>Spermatophyta</taxon>
        <taxon>Magnoliopsida</taxon>
        <taxon>Liliopsida</taxon>
        <taxon>Asparagales</taxon>
        <taxon>Orchidaceae</taxon>
        <taxon>Epidendroideae</taxon>
        <taxon>Malaxideae</taxon>
        <taxon>Dendrobiinae</taxon>
        <taxon>Dendrobium</taxon>
    </lineage>
</organism>
<protein>
    <submittedName>
        <fullName evidence="2">Uncharacterized protein</fullName>
    </submittedName>
</protein>
<comment type="caution">
    <text evidence="2">The sequence shown here is derived from an EMBL/GenBank/DDBJ whole genome shotgun (WGS) entry which is preliminary data.</text>
</comment>
<proteinExistence type="predicted"/>
<name>A0ABD0UJW5_DENTH</name>
<dbReference type="AlphaFoldDB" id="A0ABD0UJW5"/>
<feature type="compositionally biased region" description="Low complexity" evidence="1">
    <location>
        <begin position="64"/>
        <end position="75"/>
    </location>
</feature>
<keyword evidence="3" id="KW-1185">Reference proteome</keyword>
<sequence>MDDGPDQDPMVPLSWVIMVPSLLNQRRWSTQPDKKILVGNHGLLRFDAIGEHTGVGHNCIVVMPSGGKPPSSEGPGHNRLPMASFSNKTVG</sequence>
<evidence type="ECO:0000313" key="2">
    <source>
        <dbReference type="EMBL" id="KAL0912923.1"/>
    </source>
</evidence>
<dbReference type="EMBL" id="JANQDX010000013">
    <property type="protein sequence ID" value="KAL0912923.1"/>
    <property type="molecule type" value="Genomic_DNA"/>
</dbReference>
<evidence type="ECO:0000313" key="3">
    <source>
        <dbReference type="Proteomes" id="UP001552299"/>
    </source>
</evidence>
<feature type="region of interest" description="Disordered" evidence="1">
    <location>
        <begin position="64"/>
        <end position="91"/>
    </location>
</feature>
<dbReference type="Proteomes" id="UP001552299">
    <property type="component" value="Unassembled WGS sequence"/>
</dbReference>
<reference evidence="2 3" key="1">
    <citation type="journal article" date="2024" name="Plant Biotechnol. J.">
        <title>Dendrobium thyrsiflorum genome and its molecular insights into genes involved in important horticultural traits.</title>
        <authorList>
            <person name="Chen B."/>
            <person name="Wang J.Y."/>
            <person name="Zheng P.J."/>
            <person name="Li K.L."/>
            <person name="Liang Y.M."/>
            <person name="Chen X.F."/>
            <person name="Zhang C."/>
            <person name="Zhao X."/>
            <person name="He X."/>
            <person name="Zhang G.Q."/>
            <person name="Liu Z.J."/>
            <person name="Xu Q."/>
        </authorList>
    </citation>
    <scope>NUCLEOTIDE SEQUENCE [LARGE SCALE GENOMIC DNA]</scope>
    <source>
        <strain evidence="2">GZMU011</strain>
    </source>
</reference>